<dbReference type="PANTHER" id="PTHR36417">
    <property type="entry name" value="SELENOPROTEIN DOMAIN PROTEIN (AFU_ORTHOLOGUE AFUA_1G05220)"/>
    <property type="match status" value="1"/>
</dbReference>
<sequence length="124" mass="13782">MIVSEKRVANHKLIAPGKSRTLAPTSAMTQDLPKPHVSIAYCQLCGWLLRASWTAQELLTSFSEEVGAVTLIPDRTGGVFDVHVDGVLVYSRGAEGRFPEMKELKQLVRDRIAPERDLGHSDRR</sequence>
<dbReference type="STRING" id="1177755.A7A08_02307"/>
<evidence type="ECO:0000313" key="3">
    <source>
        <dbReference type="Proteomes" id="UP000095087"/>
    </source>
</evidence>
<organism evidence="2 3">
    <name type="scientific">Methyloligella halotolerans</name>
    <dbReference type="NCBI Taxonomy" id="1177755"/>
    <lineage>
        <taxon>Bacteria</taxon>
        <taxon>Pseudomonadati</taxon>
        <taxon>Pseudomonadota</taxon>
        <taxon>Alphaproteobacteria</taxon>
        <taxon>Hyphomicrobiales</taxon>
        <taxon>Hyphomicrobiaceae</taxon>
        <taxon>Methyloligella</taxon>
    </lineage>
</organism>
<accession>A0A1E2RXY7</accession>
<dbReference type="Pfam" id="PF10262">
    <property type="entry name" value="Rdx"/>
    <property type="match status" value="1"/>
</dbReference>
<dbReference type="Proteomes" id="UP000095087">
    <property type="component" value="Unassembled WGS sequence"/>
</dbReference>
<evidence type="ECO:0000313" key="2">
    <source>
        <dbReference type="EMBL" id="ODA67010.1"/>
    </source>
</evidence>
<dbReference type="AlphaFoldDB" id="A0A1E2RXY7"/>
<dbReference type="PANTHER" id="PTHR36417:SF2">
    <property type="entry name" value="SELENOPROTEIN DOMAIN PROTEIN (AFU_ORTHOLOGUE AFUA_1G05220)"/>
    <property type="match status" value="1"/>
</dbReference>
<protein>
    <submittedName>
        <fullName evidence="2">Rdx family protein</fullName>
    </submittedName>
</protein>
<name>A0A1E2RXY7_9HYPH</name>
<reference evidence="2 3" key="1">
    <citation type="submission" date="2016-07" db="EMBL/GenBank/DDBJ databases">
        <title>Draft genome sequence of Methyloligella halotolerans C2T (VKM B-2706T=CCUG 61687T=DSM 25045T), a halotolerant polyhydroxybutyrate accumulating methylotroph.</title>
        <authorList>
            <person name="Vasilenko O.V."/>
            <person name="Doronina N.V."/>
            <person name="Poroshina M.N."/>
            <person name="Tarlachkov S.V."/>
            <person name="Trotsenko Y.A."/>
        </authorList>
    </citation>
    <scope>NUCLEOTIDE SEQUENCE [LARGE SCALE GENOMIC DNA]</scope>
    <source>
        <strain evidence="2 3">VKM B-2706</strain>
    </source>
</reference>
<gene>
    <name evidence="2" type="ORF">A7A08_02307</name>
</gene>
<dbReference type="NCBIfam" id="TIGR02174">
    <property type="entry name" value="CXXU_selWTH"/>
    <property type="match status" value="1"/>
</dbReference>
<comment type="caution">
    <text evidence="2">The sequence shown here is derived from an EMBL/GenBank/DDBJ whole genome shotgun (WGS) entry which is preliminary data.</text>
</comment>
<keyword evidence="3" id="KW-1185">Reference proteome</keyword>
<evidence type="ECO:0000256" key="1">
    <source>
        <dbReference type="ARBA" id="ARBA00023284"/>
    </source>
</evidence>
<dbReference type="SUPFAM" id="SSF52833">
    <property type="entry name" value="Thioredoxin-like"/>
    <property type="match status" value="1"/>
</dbReference>
<dbReference type="InterPro" id="IPR011893">
    <property type="entry name" value="Selenoprotein_Rdx-typ"/>
</dbReference>
<dbReference type="Gene3D" id="3.40.30.10">
    <property type="entry name" value="Glutaredoxin"/>
    <property type="match status" value="1"/>
</dbReference>
<dbReference type="PATRIC" id="fig|1177755.3.peg.2321"/>
<keyword evidence="1" id="KW-0676">Redox-active center</keyword>
<dbReference type="InterPro" id="IPR036249">
    <property type="entry name" value="Thioredoxin-like_sf"/>
</dbReference>
<dbReference type="EMBL" id="MASI01000005">
    <property type="protein sequence ID" value="ODA67010.1"/>
    <property type="molecule type" value="Genomic_DNA"/>
</dbReference>
<proteinExistence type="predicted"/>